<comment type="caution">
    <text evidence="2">The sequence shown here is derived from an EMBL/GenBank/DDBJ whole genome shotgun (WGS) entry which is preliminary data.</text>
</comment>
<gene>
    <name evidence="2" type="ORF">N7Z68_12610</name>
</gene>
<dbReference type="InterPro" id="IPR053145">
    <property type="entry name" value="AB_hydrolase_Est10"/>
</dbReference>
<accession>A0ABT5VFH8</accession>
<dbReference type="RefSeq" id="WP_275118829.1">
    <property type="nucleotide sequence ID" value="NZ_JAOTPO010000008.1"/>
</dbReference>
<dbReference type="Proteomes" id="UP001148125">
    <property type="component" value="Unassembled WGS sequence"/>
</dbReference>
<feature type="domain" description="Serine aminopeptidase S33" evidence="1">
    <location>
        <begin position="55"/>
        <end position="273"/>
    </location>
</feature>
<dbReference type="Pfam" id="PF12146">
    <property type="entry name" value="Hydrolase_4"/>
    <property type="match status" value="1"/>
</dbReference>
<proteinExistence type="predicted"/>
<reference evidence="2" key="1">
    <citation type="submission" date="2024-05" db="EMBL/GenBank/DDBJ databases">
        <title>Alkalihalobacillus sp. strain MEB203 novel alkaliphilic bacterium from Lonar Lake, India.</title>
        <authorList>
            <person name="Joshi A."/>
            <person name="Thite S."/>
            <person name="Mengade P."/>
        </authorList>
    </citation>
    <scope>NUCLEOTIDE SEQUENCE</scope>
    <source>
        <strain evidence="2">MEB 203</strain>
    </source>
</reference>
<protein>
    <submittedName>
        <fullName evidence="2">Lysophospholipase</fullName>
    </submittedName>
</protein>
<dbReference type="Gene3D" id="3.40.50.1820">
    <property type="entry name" value="alpha/beta hydrolase"/>
    <property type="match status" value="1"/>
</dbReference>
<evidence type="ECO:0000259" key="1">
    <source>
        <dbReference type="Pfam" id="PF12146"/>
    </source>
</evidence>
<dbReference type="EMBL" id="JAOTPO010000008">
    <property type="protein sequence ID" value="MDE5414215.1"/>
    <property type="molecule type" value="Genomic_DNA"/>
</dbReference>
<dbReference type="InterPro" id="IPR029058">
    <property type="entry name" value="AB_hydrolase_fold"/>
</dbReference>
<evidence type="ECO:0000313" key="3">
    <source>
        <dbReference type="Proteomes" id="UP001148125"/>
    </source>
</evidence>
<keyword evidence="3" id="KW-1185">Reference proteome</keyword>
<evidence type="ECO:0000313" key="2">
    <source>
        <dbReference type="EMBL" id="MDE5414215.1"/>
    </source>
</evidence>
<dbReference type="InterPro" id="IPR022742">
    <property type="entry name" value="Hydrolase_4"/>
</dbReference>
<sequence length="318" mass="35421">MMNRREERIKIKGKALLGATVSFPETSEQKVPAVLIIAGSGAGDRDGNMPNLQLNLYKMIADGLADAGFISLRYDKRGVGESEGDLNKAGLWDLVDDADSALQFLRNHTNVDQDQVYVLGHSEGTMLATALNERASLAGLILIAGAADTVEEATKYQRELAYEELNNESGIKGWLIKKLKITDKAEKKTQKVFAKMSKSNKDEIRVQLFAKLPAKWFREHFEFDLYGSMGKITCPVLAINGTKDLQTKVENVYKVPELVNGPSEIHEVEGMNHILRYQKGDVSIQKVKSAYQAQASEPLHPDLMQIITNWLESNWVGR</sequence>
<name>A0ABT5VFH8_9BACI</name>
<dbReference type="PANTHER" id="PTHR43265:SF1">
    <property type="entry name" value="ESTERASE ESTD"/>
    <property type="match status" value="1"/>
</dbReference>
<dbReference type="PANTHER" id="PTHR43265">
    <property type="entry name" value="ESTERASE ESTD"/>
    <property type="match status" value="1"/>
</dbReference>
<organism evidence="2 3">
    <name type="scientific">Alkalihalobacterium chitinilyticum</name>
    <dbReference type="NCBI Taxonomy" id="2980103"/>
    <lineage>
        <taxon>Bacteria</taxon>
        <taxon>Bacillati</taxon>
        <taxon>Bacillota</taxon>
        <taxon>Bacilli</taxon>
        <taxon>Bacillales</taxon>
        <taxon>Bacillaceae</taxon>
        <taxon>Alkalihalobacterium</taxon>
    </lineage>
</organism>
<dbReference type="SUPFAM" id="SSF53474">
    <property type="entry name" value="alpha/beta-Hydrolases"/>
    <property type="match status" value="1"/>
</dbReference>